<dbReference type="Gene3D" id="3.10.20.310">
    <property type="entry name" value="membrane protein fhac"/>
    <property type="match status" value="1"/>
</dbReference>
<dbReference type="AlphaFoldDB" id="A0A1I2E5Q1"/>
<organism evidence="4 5">
    <name type="scientific">Thermoflexibacter ruber</name>
    <dbReference type="NCBI Taxonomy" id="1003"/>
    <lineage>
        <taxon>Bacteria</taxon>
        <taxon>Pseudomonadati</taxon>
        <taxon>Bacteroidota</taxon>
        <taxon>Cytophagia</taxon>
        <taxon>Cytophagales</taxon>
        <taxon>Thermoflexibacteraceae</taxon>
        <taxon>Thermoflexibacter</taxon>
    </lineage>
</organism>
<comment type="subcellular location">
    <subcellularLocation>
        <location evidence="1">Membrane</location>
    </subcellularLocation>
</comment>
<dbReference type="STRING" id="1003.SAMN04488541_10095"/>
<protein>
    <submittedName>
        <fullName evidence="4">Surface antigen</fullName>
    </submittedName>
</protein>
<feature type="domain" description="Bacterial surface antigen (D15)" evidence="3">
    <location>
        <begin position="146"/>
        <end position="327"/>
    </location>
</feature>
<dbReference type="Pfam" id="PF01103">
    <property type="entry name" value="Omp85"/>
    <property type="match status" value="1"/>
</dbReference>
<gene>
    <name evidence="4" type="ORF">SAMN04488541_10095</name>
</gene>
<accession>A0A1I2E5Q1</accession>
<dbReference type="InterPro" id="IPR000184">
    <property type="entry name" value="Bac_surfAg_D15"/>
</dbReference>
<evidence type="ECO:0000313" key="5">
    <source>
        <dbReference type="Proteomes" id="UP000199513"/>
    </source>
</evidence>
<evidence type="ECO:0000256" key="1">
    <source>
        <dbReference type="ARBA" id="ARBA00004370"/>
    </source>
</evidence>
<dbReference type="Gene3D" id="2.40.160.50">
    <property type="entry name" value="membrane protein fhac: a member of the omp85/tpsb transporter family"/>
    <property type="match status" value="1"/>
</dbReference>
<name>A0A1I2E5Q1_9BACT</name>
<sequence>MIVSTFCIFTYLALEQQALAQSNIVKTDSFYIKDVLIECHQKTIDRIILREMAYKKGDRIAKANIDSVLQKEANKIFNTRLFVVVDVYPIPVKGDTINLLVSLVERWYLYPIPIFELADRNFNEWWKQRNRDMSRVNYGLRLTQENVRGRNETLKLLVQLGFVERYGIEYKIPYINRDQTTGLVFKIDFAQNKNLAYRTDDNKLSFLRSEDVLRERFWTSLGFSKRKAFYNTHHFIAGFDYQSISDSIYALNPDYLNNQGRSQRYFYLNYIFNHDSRDMATYPLNGSYLNFSVAQKGLSNFDDLHQFEIKFVGAKFFHLSKSTASMPLFFATSVRGFISFPSYRPYSELQGFGYRGDFVRGYELYVVDGQHFGIWKNTLRWRLFSIRANLRKFMPLEQFSTLPIAAYLKTYSDVGYIKNDFVAESNKRLTNTMLWGKGIGLDVLIYNSLLWRFEYSRNRQGEWGFFFGFEADF</sequence>
<dbReference type="EMBL" id="FONY01000009">
    <property type="protein sequence ID" value="SFE87966.1"/>
    <property type="molecule type" value="Genomic_DNA"/>
</dbReference>
<proteinExistence type="predicted"/>
<dbReference type="GO" id="GO:0019867">
    <property type="term" value="C:outer membrane"/>
    <property type="evidence" value="ECO:0007669"/>
    <property type="project" value="InterPro"/>
</dbReference>
<evidence type="ECO:0000313" key="4">
    <source>
        <dbReference type="EMBL" id="SFE87966.1"/>
    </source>
</evidence>
<keyword evidence="2" id="KW-0472">Membrane</keyword>
<keyword evidence="5" id="KW-1185">Reference proteome</keyword>
<dbReference type="Proteomes" id="UP000199513">
    <property type="component" value="Unassembled WGS sequence"/>
</dbReference>
<reference evidence="5" key="1">
    <citation type="submission" date="2016-10" db="EMBL/GenBank/DDBJ databases">
        <authorList>
            <person name="Varghese N."/>
            <person name="Submissions S."/>
        </authorList>
    </citation>
    <scope>NUCLEOTIDE SEQUENCE [LARGE SCALE GENOMIC DNA]</scope>
    <source>
        <strain>GEY</strain>
        <strain evidence="5">DSM 9560</strain>
    </source>
</reference>
<evidence type="ECO:0000259" key="3">
    <source>
        <dbReference type="Pfam" id="PF01103"/>
    </source>
</evidence>
<evidence type="ECO:0000256" key="2">
    <source>
        <dbReference type="ARBA" id="ARBA00023136"/>
    </source>
</evidence>